<dbReference type="Proteomes" id="UP000826234">
    <property type="component" value="Unassembled WGS sequence"/>
</dbReference>
<proteinExistence type="predicted"/>
<sequence length="135" mass="15006">MGQTFATWTAPAPPFARIPGWQDFNPMKAVPRPGIARALLGGRARNERDPQPVPTFPCPLLTSVPFLRCRASGRQVCQPGMAENGLPPQRDKVLTLESMNPFVKKVEYAVRGPIVTRAVQLEKELQQVREVYLSP</sequence>
<dbReference type="EMBL" id="JAIPUX010005289">
    <property type="protein sequence ID" value="KAH0617343.1"/>
    <property type="molecule type" value="Genomic_DNA"/>
</dbReference>
<keyword evidence="2" id="KW-1185">Reference proteome</keyword>
<dbReference type="InterPro" id="IPR015422">
    <property type="entry name" value="PyrdxlP-dep_Trfase_small"/>
</dbReference>
<accession>A0ABQ7SJ21</accession>
<gene>
    <name evidence="1" type="ORF">JD844_015395</name>
</gene>
<comment type="caution">
    <text evidence="1">The sequence shown here is derived from an EMBL/GenBank/DDBJ whole genome shotgun (WGS) entry which is preliminary data.</text>
</comment>
<name>A0ABQ7SJ21_PHRPL</name>
<dbReference type="Gene3D" id="3.90.1150.10">
    <property type="entry name" value="Aspartate Aminotransferase, domain 1"/>
    <property type="match status" value="1"/>
</dbReference>
<evidence type="ECO:0000313" key="2">
    <source>
        <dbReference type="Proteomes" id="UP000826234"/>
    </source>
</evidence>
<protein>
    <submittedName>
        <fullName evidence="1">Uncharacterized protein</fullName>
    </submittedName>
</protein>
<evidence type="ECO:0000313" key="1">
    <source>
        <dbReference type="EMBL" id="KAH0617343.1"/>
    </source>
</evidence>
<organism evidence="1 2">
    <name type="scientific">Phrynosoma platyrhinos</name>
    <name type="common">Desert horned lizard</name>
    <dbReference type="NCBI Taxonomy" id="52577"/>
    <lineage>
        <taxon>Eukaryota</taxon>
        <taxon>Metazoa</taxon>
        <taxon>Chordata</taxon>
        <taxon>Craniata</taxon>
        <taxon>Vertebrata</taxon>
        <taxon>Euteleostomi</taxon>
        <taxon>Lepidosauria</taxon>
        <taxon>Squamata</taxon>
        <taxon>Bifurcata</taxon>
        <taxon>Unidentata</taxon>
        <taxon>Episquamata</taxon>
        <taxon>Toxicofera</taxon>
        <taxon>Iguania</taxon>
        <taxon>Phrynosomatidae</taxon>
        <taxon>Phrynosomatinae</taxon>
        <taxon>Phrynosoma</taxon>
    </lineage>
</organism>
<reference evidence="1 2" key="1">
    <citation type="journal article" date="2022" name="Gigascience">
        <title>A chromosome-level genome assembly and annotation of the desert horned lizard, Phrynosoma platyrhinos, provides insight into chromosomal rearrangements among reptiles.</title>
        <authorList>
            <person name="Koochekian N."/>
            <person name="Ascanio A."/>
            <person name="Farleigh K."/>
            <person name="Card D.C."/>
            <person name="Schield D.R."/>
            <person name="Castoe T.A."/>
            <person name="Jezkova T."/>
        </authorList>
    </citation>
    <scope>NUCLEOTIDE SEQUENCE [LARGE SCALE GENOMIC DNA]</scope>
    <source>
        <strain evidence="1">NK-2021</strain>
    </source>
</reference>